<proteinExistence type="predicted"/>
<dbReference type="AlphaFoldDB" id="A0A7L4ZRV4"/>
<sequence>MKKRNLKVLKLNKERISDMNASAISGGGTRFSCGVQCPFGPKSDSMDNDCNTGCC</sequence>
<organism evidence="1 2">
    <name type="scientific">Kordia antarctica</name>
    <dbReference type="NCBI Taxonomy" id="1218801"/>
    <lineage>
        <taxon>Bacteria</taxon>
        <taxon>Pseudomonadati</taxon>
        <taxon>Bacteroidota</taxon>
        <taxon>Flavobacteriia</taxon>
        <taxon>Flavobacteriales</taxon>
        <taxon>Flavobacteriaceae</taxon>
        <taxon>Kordia</taxon>
    </lineage>
</organism>
<evidence type="ECO:0000313" key="2">
    <source>
        <dbReference type="Proteomes" id="UP000464657"/>
    </source>
</evidence>
<evidence type="ECO:0000313" key="1">
    <source>
        <dbReference type="EMBL" id="QHI39332.1"/>
    </source>
</evidence>
<keyword evidence="2" id="KW-1185">Reference proteome</keyword>
<dbReference type="Proteomes" id="UP000464657">
    <property type="component" value="Chromosome"/>
</dbReference>
<dbReference type="RefSeq" id="WP_160131811.1">
    <property type="nucleotide sequence ID" value="NZ_CP019288.1"/>
</dbReference>
<accession>A0A7L4ZRV4</accession>
<gene>
    <name evidence="1" type="ORF">IMCC3317_47420</name>
</gene>
<reference evidence="1 2" key="1">
    <citation type="journal article" date="2013" name="Int. J. Syst. Evol. Microbiol.">
        <title>Kordia antarctica sp. nov., isolated from Antarctic seawater.</title>
        <authorList>
            <person name="Baek K."/>
            <person name="Choi A."/>
            <person name="Kang I."/>
            <person name="Lee K."/>
            <person name="Cho J.C."/>
        </authorList>
    </citation>
    <scope>NUCLEOTIDE SEQUENCE [LARGE SCALE GENOMIC DNA]</scope>
    <source>
        <strain evidence="1 2">IMCC3317</strain>
    </source>
</reference>
<dbReference type="KEGG" id="kan:IMCC3317_47420"/>
<name>A0A7L4ZRV4_9FLAO</name>
<protein>
    <submittedName>
        <fullName evidence="1">Uncharacterized protein</fullName>
    </submittedName>
</protein>
<dbReference type="OrthoDB" id="9934548at2"/>
<dbReference type="EMBL" id="CP019288">
    <property type="protein sequence ID" value="QHI39332.1"/>
    <property type="molecule type" value="Genomic_DNA"/>
</dbReference>